<protein>
    <submittedName>
        <fullName evidence="2">Uncharacterized protein</fullName>
    </submittedName>
</protein>
<dbReference type="EMBL" id="CAJVCH010009065">
    <property type="protein sequence ID" value="CAG7665721.1"/>
    <property type="molecule type" value="Genomic_DNA"/>
</dbReference>
<evidence type="ECO:0000313" key="2">
    <source>
        <dbReference type="EMBL" id="CAG7665721.1"/>
    </source>
</evidence>
<feature type="compositionally biased region" description="Basic and acidic residues" evidence="1">
    <location>
        <begin position="42"/>
        <end position="54"/>
    </location>
</feature>
<dbReference type="AlphaFoldDB" id="A0A8J2J6V6"/>
<gene>
    <name evidence="2" type="ORF">AFUS01_LOCUS1631</name>
</gene>
<evidence type="ECO:0000313" key="3">
    <source>
        <dbReference type="Proteomes" id="UP000708208"/>
    </source>
</evidence>
<keyword evidence="3" id="KW-1185">Reference proteome</keyword>
<accession>A0A8J2J6V6</accession>
<organism evidence="2 3">
    <name type="scientific">Allacma fusca</name>
    <dbReference type="NCBI Taxonomy" id="39272"/>
    <lineage>
        <taxon>Eukaryota</taxon>
        <taxon>Metazoa</taxon>
        <taxon>Ecdysozoa</taxon>
        <taxon>Arthropoda</taxon>
        <taxon>Hexapoda</taxon>
        <taxon>Collembola</taxon>
        <taxon>Symphypleona</taxon>
        <taxon>Sminthuridae</taxon>
        <taxon>Allacma</taxon>
    </lineage>
</organism>
<feature type="region of interest" description="Disordered" evidence="1">
    <location>
        <begin position="42"/>
        <end position="67"/>
    </location>
</feature>
<evidence type="ECO:0000256" key="1">
    <source>
        <dbReference type="SAM" id="MobiDB-lite"/>
    </source>
</evidence>
<proteinExistence type="predicted"/>
<sequence>MELTLCIANPPGRCGLLISLRLQQPEPLCNIIPDNLLTSRKALEQTHQKKEERGRSKKNPLVQDPRF</sequence>
<dbReference type="Proteomes" id="UP000708208">
    <property type="component" value="Unassembled WGS sequence"/>
</dbReference>
<name>A0A8J2J6V6_9HEXA</name>
<reference evidence="2" key="1">
    <citation type="submission" date="2021-06" db="EMBL/GenBank/DDBJ databases">
        <authorList>
            <person name="Hodson N. C."/>
            <person name="Mongue J. A."/>
            <person name="Jaron S. K."/>
        </authorList>
    </citation>
    <scope>NUCLEOTIDE SEQUENCE</scope>
</reference>
<comment type="caution">
    <text evidence="2">The sequence shown here is derived from an EMBL/GenBank/DDBJ whole genome shotgun (WGS) entry which is preliminary data.</text>
</comment>